<evidence type="ECO:0000313" key="1">
    <source>
        <dbReference type="EMBL" id="KAI5668151.1"/>
    </source>
</evidence>
<organism evidence="1 2">
    <name type="scientific">Catharanthus roseus</name>
    <name type="common">Madagascar periwinkle</name>
    <name type="synonym">Vinca rosea</name>
    <dbReference type="NCBI Taxonomy" id="4058"/>
    <lineage>
        <taxon>Eukaryota</taxon>
        <taxon>Viridiplantae</taxon>
        <taxon>Streptophyta</taxon>
        <taxon>Embryophyta</taxon>
        <taxon>Tracheophyta</taxon>
        <taxon>Spermatophyta</taxon>
        <taxon>Magnoliopsida</taxon>
        <taxon>eudicotyledons</taxon>
        <taxon>Gunneridae</taxon>
        <taxon>Pentapetalae</taxon>
        <taxon>asterids</taxon>
        <taxon>lamiids</taxon>
        <taxon>Gentianales</taxon>
        <taxon>Apocynaceae</taxon>
        <taxon>Rauvolfioideae</taxon>
        <taxon>Vinceae</taxon>
        <taxon>Catharanthinae</taxon>
        <taxon>Catharanthus</taxon>
    </lineage>
</organism>
<evidence type="ECO:0000313" key="2">
    <source>
        <dbReference type="Proteomes" id="UP001060085"/>
    </source>
</evidence>
<comment type="caution">
    <text evidence="1">The sequence shown here is derived from an EMBL/GenBank/DDBJ whole genome shotgun (WGS) entry which is preliminary data.</text>
</comment>
<proteinExistence type="predicted"/>
<gene>
    <name evidence="1" type="ORF">M9H77_18004</name>
</gene>
<name>A0ACC0B684_CATRO</name>
<dbReference type="EMBL" id="CM044704">
    <property type="protein sequence ID" value="KAI5668151.1"/>
    <property type="molecule type" value="Genomic_DNA"/>
</dbReference>
<keyword evidence="2" id="KW-1185">Reference proteome</keyword>
<protein>
    <submittedName>
        <fullName evidence="1">Uncharacterized protein</fullName>
    </submittedName>
</protein>
<accession>A0ACC0B684</accession>
<sequence length="149" mass="16482">MRGRVKKSKNRSIETLGSCKERIVRASPHAAHGKKQEKKKIGEKRATAKKEAAGEIGKGAAEETGKKATSSKQPQFELKKSKNGRNYCSRTKASKLQKQKLKQKQLLAAEIEEAVVQMGRRTVRSSSKTKQQLQPKNTKAAATSKGRRP</sequence>
<dbReference type="Proteomes" id="UP001060085">
    <property type="component" value="Linkage Group LG04"/>
</dbReference>
<reference evidence="2" key="1">
    <citation type="journal article" date="2023" name="Nat. Plants">
        <title>Single-cell RNA sequencing provides a high-resolution roadmap for understanding the multicellular compartmentation of specialized metabolism.</title>
        <authorList>
            <person name="Sun S."/>
            <person name="Shen X."/>
            <person name="Li Y."/>
            <person name="Li Y."/>
            <person name="Wang S."/>
            <person name="Li R."/>
            <person name="Zhang H."/>
            <person name="Shen G."/>
            <person name="Guo B."/>
            <person name="Wei J."/>
            <person name="Xu J."/>
            <person name="St-Pierre B."/>
            <person name="Chen S."/>
            <person name="Sun C."/>
        </authorList>
    </citation>
    <scope>NUCLEOTIDE SEQUENCE [LARGE SCALE GENOMIC DNA]</scope>
</reference>